<proteinExistence type="inferred from homology"/>
<evidence type="ECO:0000256" key="1">
    <source>
        <dbReference type="ARBA" id="ARBA00022723"/>
    </source>
</evidence>
<dbReference type="InterPro" id="IPR050884">
    <property type="entry name" value="CNP_phosphodiesterase-III"/>
</dbReference>
<evidence type="ECO:0000259" key="6">
    <source>
        <dbReference type="Pfam" id="PF00149"/>
    </source>
</evidence>
<dbReference type="GO" id="GO:0016787">
    <property type="term" value="F:hydrolase activity"/>
    <property type="evidence" value="ECO:0007669"/>
    <property type="project" value="UniProtKB-KW"/>
</dbReference>
<dbReference type="Pfam" id="PF00149">
    <property type="entry name" value="Metallophos"/>
    <property type="match status" value="1"/>
</dbReference>
<keyword evidence="2" id="KW-0378">Hydrolase</keyword>
<dbReference type="InterPro" id="IPR006311">
    <property type="entry name" value="TAT_signal"/>
</dbReference>
<evidence type="ECO:0000256" key="4">
    <source>
        <dbReference type="ARBA" id="ARBA00025742"/>
    </source>
</evidence>
<dbReference type="KEGG" id="saqt:GJV85_10850"/>
<dbReference type="RefSeq" id="WP_207561395.1">
    <property type="nucleotide sequence ID" value="NZ_CP046072.1"/>
</dbReference>
<dbReference type="EMBL" id="CP046072">
    <property type="protein sequence ID" value="QSZ42585.1"/>
    <property type="molecule type" value="Genomic_DNA"/>
</dbReference>
<feature type="chain" id="PRO_5037813060" description="Calcineurin-like phosphoesterase domain-containing protein" evidence="5">
    <location>
        <begin position="24"/>
        <end position="278"/>
    </location>
</feature>
<name>A0A975B1V9_9BACT</name>
<reference evidence="7" key="2">
    <citation type="submission" date="2021-04" db="EMBL/GenBank/DDBJ databases">
        <title>Isolation and characterization of a novel species of the genus Sulfurimonas.</title>
        <authorList>
            <person name="Fukui M."/>
        </authorList>
    </citation>
    <scope>NUCLEOTIDE SEQUENCE</scope>
    <source>
        <strain evidence="7">H1576</strain>
    </source>
</reference>
<keyword evidence="1" id="KW-0479">Metal-binding</keyword>
<evidence type="ECO:0000256" key="5">
    <source>
        <dbReference type="SAM" id="SignalP"/>
    </source>
</evidence>
<keyword evidence="3" id="KW-0408">Iron</keyword>
<sequence length="278" mass="31761">MPKISRRGFMKSALAMGALPLMANSSKSETLRFIHITDSHMDLGDSDSVDAMKLMATFINENYKDLDFVLFGGDNFNNNVIGNKDALVFKEIIETLHCRALVVRGNKESSPKPNDSIHLEEFKTLFHTAKNLKVFGKDWLYEVKGYNVLGLDSCIYGKNNGLYTEETLKFAEKTLQNKKPTLILNHHPYTNYWGGTESADIQKYVLGNSNEVQKRLFRYHNLILTLSGHKHIDSVKDLDHTKMVVTRGFVRPLDLDMYPMRYVELNGNKISEKLIYTS</sequence>
<accession>A0A975B1V9</accession>
<dbReference type="Gene3D" id="3.60.21.10">
    <property type="match status" value="1"/>
</dbReference>
<evidence type="ECO:0000256" key="2">
    <source>
        <dbReference type="ARBA" id="ARBA00022801"/>
    </source>
</evidence>
<dbReference type="SUPFAM" id="SSF56300">
    <property type="entry name" value="Metallo-dependent phosphatases"/>
    <property type="match status" value="1"/>
</dbReference>
<feature type="domain" description="Calcineurin-like phosphoesterase" evidence="6">
    <location>
        <begin position="31"/>
        <end position="232"/>
    </location>
</feature>
<dbReference type="Proteomes" id="UP000671852">
    <property type="component" value="Chromosome"/>
</dbReference>
<dbReference type="PANTHER" id="PTHR42988">
    <property type="entry name" value="PHOSPHOHYDROLASE"/>
    <property type="match status" value="1"/>
</dbReference>
<feature type="signal peptide" evidence="5">
    <location>
        <begin position="1"/>
        <end position="23"/>
    </location>
</feature>
<evidence type="ECO:0000313" key="7">
    <source>
        <dbReference type="EMBL" id="QSZ42585.1"/>
    </source>
</evidence>
<reference evidence="7" key="1">
    <citation type="submission" date="2019-11" db="EMBL/GenBank/DDBJ databases">
        <authorList>
            <person name="Kojima H."/>
        </authorList>
    </citation>
    <scope>NUCLEOTIDE SEQUENCE</scope>
    <source>
        <strain evidence="7">H1576</strain>
    </source>
</reference>
<evidence type="ECO:0000256" key="3">
    <source>
        <dbReference type="ARBA" id="ARBA00023004"/>
    </source>
</evidence>
<evidence type="ECO:0000313" key="8">
    <source>
        <dbReference type="Proteomes" id="UP000671852"/>
    </source>
</evidence>
<organism evidence="7 8">
    <name type="scientific">Sulfurimonas aquatica</name>
    <dbReference type="NCBI Taxonomy" id="2672570"/>
    <lineage>
        <taxon>Bacteria</taxon>
        <taxon>Pseudomonadati</taxon>
        <taxon>Campylobacterota</taxon>
        <taxon>Epsilonproteobacteria</taxon>
        <taxon>Campylobacterales</taxon>
        <taxon>Sulfurimonadaceae</taxon>
        <taxon>Sulfurimonas</taxon>
    </lineage>
</organism>
<dbReference type="PANTHER" id="PTHR42988:SF2">
    <property type="entry name" value="CYCLIC NUCLEOTIDE PHOSPHODIESTERASE CBUA0032-RELATED"/>
    <property type="match status" value="1"/>
</dbReference>
<dbReference type="InterPro" id="IPR029052">
    <property type="entry name" value="Metallo-depent_PP-like"/>
</dbReference>
<dbReference type="InterPro" id="IPR004843">
    <property type="entry name" value="Calcineurin-like_PHP"/>
</dbReference>
<keyword evidence="8" id="KW-1185">Reference proteome</keyword>
<dbReference type="GO" id="GO:0046872">
    <property type="term" value="F:metal ion binding"/>
    <property type="evidence" value="ECO:0007669"/>
    <property type="project" value="UniProtKB-KW"/>
</dbReference>
<comment type="similarity">
    <text evidence="4">Belongs to the cyclic nucleotide phosphodiesterase class-III family.</text>
</comment>
<dbReference type="AlphaFoldDB" id="A0A975B1V9"/>
<dbReference type="PROSITE" id="PS51318">
    <property type="entry name" value="TAT"/>
    <property type="match status" value="1"/>
</dbReference>
<keyword evidence="5" id="KW-0732">Signal</keyword>
<protein>
    <recommendedName>
        <fullName evidence="6">Calcineurin-like phosphoesterase domain-containing protein</fullName>
    </recommendedName>
</protein>
<gene>
    <name evidence="7" type="ORF">GJV85_10850</name>
</gene>